<evidence type="ECO:0000256" key="1">
    <source>
        <dbReference type="SAM" id="MobiDB-lite"/>
    </source>
</evidence>
<accession>M7BXV5</accession>
<gene>
    <name evidence="2" type="ORF">UY3_09936</name>
</gene>
<organism evidence="2 3">
    <name type="scientific">Chelonia mydas</name>
    <name type="common">Green sea-turtle</name>
    <name type="synonym">Chelonia agassizi</name>
    <dbReference type="NCBI Taxonomy" id="8469"/>
    <lineage>
        <taxon>Eukaryota</taxon>
        <taxon>Metazoa</taxon>
        <taxon>Chordata</taxon>
        <taxon>Craniata</taxon>
        <taxon>Vertebrata</taxon>
        <taxon>Euteleostomi</taxon>
        <taxon>Archelosauria</taxon>
        <taxon>Testudinata</taxon>
        <taxon>Testudines</taxon>
        <taxon>Cryptodira</taxon>
        <taxon>Durocryptodira</taxon>
        <taxon>Americhelydia</taxon>
        <taxon>Chelonioidea</taxon>
        <taxon>Cheloniidae</taxon>
        <taxon>Chelonia</taxon>
    </lineage>
</organism>
<name>M7BXV5_CHEMY</name>
<evidence type="ECO:0000313" key="3">
    <source>
        <dbReference type="Proteomes" id="UP000031443"/>
    </source>
</evidence>
<proteinExistence type="predicted"/>
<dbReference type="AlphaFoldDB" id="M7BXV5"/>
<feature type="compositionally biased region" description="Polar residues" evidence="1">
    <location>
        <begin position="1"/>
        <end position="10"/>
    </location>
</feature>
<feature type="region of interest" description="Disordered" evidence="1">
    <location>
        <begin position="1"/>
        <end position="40"/>
    </location>
</feature>
<reference evidence="3" key="1">
    <citation type="journal article" date="2013" name="Nat. Genet.">
        <title>The draft genomes of soft-shell turtle and green sea turtle yield insights into the development and evolution of the turtle-specific body plan.</title>
        <authorList>
            <person name="Wang Z."/>
            <person name="Pascual-Anaya J."/>
            <person name="Zadissa A."/>
            <person name="Li W."/>
            <person name="Niimura Y."/>
            <person name="Huang Z."/>
            <person name="Li C."/>
            <person name="White S."/>
            <person name="Xiong Z."/>
            <person name="Fang D."/>
            <person name="Wang B."/>
            <person name="Ming Y."/>
            <person name="Chen Y."/>
            <person name="Zheng Y."/>
            <person name="Kuraku S."/>
            <person name="Pignatelli M."/>
            <person name="Herrero J."/>
            <person name="Beal K."/>
            <person name="Nozawa M."/>
            <person name="Li Q."/>
            <person name="Wang J."/>
            <person name="Zhang H."/>
            <person name="Yu L."/>
            <person name="Shigenobu S."/>
            <person name="Wang J."/>
            <person name="Liu J."/>
            <person name="Flicek P."/>
            <person name="Searle S."/>
            <person name="Wang J."/>
            <person name="Kuratani S."/>
            <person name="Yin Y."/>
            <person name="Aken B."/>
            <person name="Zhang G."/>
            <person name="Irie N."/>
        </authorList>
    </citation>
    <scope>NUCLEOTIDE SEQUENCE [LARGE SCALE GENOMIC DNA]</scope>
</reference>
<dbReference type="EMBL" id="KB538130">
    <property type="protein sequence ID" value="EMP32927.1"/>
    <property type="molecule type" value="Genomic_DNA"/>
</dbReference>
<protein>
    <submittedName>
        <fullName evidence="2">Uncharacterized protein</fullName>
    </submittedName>
</protein>
<keyword evidence="3" id="KW-1185">Reference proteome</keyword>
<sequence>MPHTNNTIDTSAPGEDTNHQNKKPSVHPYERFSNQWKPGQWVGKPDATLAERICPRESQGNALRSNYRLGMPDWSSTAKLKRLKVTKQA</sequence>
<dbReference type="Proteomes" id="UP000031443">
    <property type="component" value="Unassembled WGS sequence"/>
</dbReference>
<evidence type="ECO:0000313" key="2">
    <source>
        <dbReference type="EMBL" id="EMP32927.1"/>
    </source>
</evidence>